<dbReference type="InterPro" id="IPR005162">
    <property type="entry name" value="Retrotrans_gag_dom"/>
</dbReference>
<name>A0A7J6I7V0_CANSA</name>
<feature type="domain" description="Retrotransposon gag" evidence="1">
    <location>
        <begin position="45"/>
        <end position="115"/>
    </location>
</feature>
<evidence type="ECO:0000259" key="1">
    <source>
        <dbReference type="Pfam" id="PF03732"/>
    </source>
</evidence>
<accession>A0A7J6I7V0</accession>
<reference evidence="2 3" key="1">
    <citation type="journal article" date="2020" name="bioRxiv">
        <title>Sequence and annotation of 42 cannabis genomes reveals extensive copy number variation in cannabinoid synthesis and pathogen resistance genes.</title>
        <authorList>
            <person name="Mckernan K.J."/>
            <person name="Helbert Y."/>
            <person name="Kane L.T."/>
            <person name="Ebling H."/>
            <person name="Zhang L."/>
            <person name="Liu B."/>
            <person name="Eaton Z."/>
            <person name="Mclaughlin S."/>
            <person name="Kingan S."/>
            <person name="Baybayan P."/>
            <person name="Concepcion G."/>
            <person name="Jordan M."/>
            <person name="Riva A."/>
            <person name="Barbazuk W."/>
            <person name="Harkins T."/>
        </authorList>
    </citation>
    <scope>NUCLEOTIDE SEQUENCE [LARGE SCALE GENOMIC DNA]</scope>
    <source>
        <strain evidence="3">cv. Jamaican Lion 4</strain>
        <tissue evidence="2">Leaf</tissue>
    </source>
</reference>
<evidence type="ECO:0000313" key="2">
    <source>
        <dbReference type="EMBL" id="KAF4403121.1"/>
    </source>
</evidence>
<organism evidence="2 3">
    <name type="scientific">Cannabis sativa</name>
    <name type="common">Hemp</name>
    <name type="synonym">Marijuana</name>
    <dbReference type="NCBI Taxonomy" id="3483"/>
    <lineage>
        <taxon>Eukaryota</taxon>
        <taxon>Viridiplantae</taxon>
        <taxon>Streptophyta</taxon>
        <taxon>Embryophyta</taxon>
        <taxon>Tracheophyta</taxon>
        <taxon>Spermatophyta</taxon>
        <taxon>Magnoliopsida</taxon>
        <taxon>eudicotyledons</taxon>
        <taxon>Gunneridae</taxon>
        <taxon>Pentapetalae</taxon>
        <taxon>rosids</taxon>
        <taxon>fabids</taxon>
        <taxon>Rosales</taxon>
        <taxon>Cannabaceae</taxon>
        <taxon>Cannabis</taxon>
    </lineage>
</organism>
<dbReference type="AlphaFoldDB" id="A0A7J6I7V0"/>
<sequence>MTRMASRMEVIEGLVGTVQEDLGTAIEELEKLWGSFDRFQWEHHRRSFMTWEDLKIQLIQRFRPLLVGFMYCEFLTLKQEGLVREYLKKFELLASSLDGISEKIIDSTFTNWLNPDIGHKVKVLGPSGLEKVMKLAQTVESKMLAQQKS</sequence>
<gene>
    <name evidence="2" type="ORF">G4B88_027892</name>
</gene>
<evidence type="ECO:0000313" key="3">
    <source>
        <dbReference type="Proteomes" id="UP000583929"/>
    </source>
</evidence>
<proteinExistence type="predicted"/>
<comment type="caution">
    <text evidence="2">The sequence shown here is derived from an EMBL/GenBank/DDBJ whole genome shotgun (WGS) entry which is preliminary data.</text>
</comment>
<keyword evidence="3" id="KW-1185">Reference proteome</keyword>
<dbReference type="Pfam" id="PF03732">
    <property type="entry name" value="Retrotrans_gag"/>
    <property type="match status" value="1"/>
</dbReference>
<dbReference type="EMBL" id="JAATIQ010000005">
    <property type="protein sequence ID" value="KAF4403121.1"/>
    <property type="molecule type" value="Genomic_DNA"/>
</dbReference>
<dbReference type="Proteomes" id="UP000583929">
    <property type="component" value="Unassembled WGS sequence"/>
</dbReference>
<protein>
    <recommendedName>
        <fullName evidence="1">Retrotransposon gag domain-containing protein</fullName>
    </recommendedName>
</protein>